<comment type="pathway">
    <text evidence="9">Lipid metabolism; fatty acid biosynthesis.</text>
</comment>
<comment type="subunit">
    <text evidence="9">Homodimer.</text>
</comment>
<evidence type="ECO:0000256" key="10">
    <source>
        <dbReference type="SAM" id="MobiDB-lite"/>
    </source>
</evidence>
<evidence type="ECO:0000256" key="5">
    <source>
        <dbReference type="ARBA" id="ARBA00022832"/>
    </source>
</evidence>
<dbReference type="HAMAP" id="MF_01815">
    <property type="entry name" value="FabH"/>
    <property type="match status" value="1"/>
</dbReference>
<dbReference type="InterPro" id="IPR013747">
    <property type="entry name" value="ACP_syn_III_C"/>
</dbReference>
<sequence>MTWPCRVSGWGTALPPKVVTNQDLEQRLDTSDEWIVARSGIRERRVGGSLVELASAAAKEALARAQLTADQVDLLVLSTTTPEETVPHSSAAVHHRLGLGGGALDLNAACAGFVYGMVVAAGALATVARRVLLVGADTLSRITNPEDRATAVLFADGAGAVLLERPEEGDEGDGVPGVLAADLGTDGSAHDLLRCPHGGWLSMEGREVFRRAVRLTVSSAESALARAGLEPADVDLFVPHQANLRIIEAAGERLGIPAERTAVVVDRTGNTSSASIPLALADALDAGRVPSGGVVLLSGFGAGMSWASCVLRWGPAAPPEARAARSATRDGGDGGGGEGGEHHG</sequence>
<dbReference type="NCBIfam" id="TIGR00747">
    <property type="entry name" value="fabH"/>
    <property type="match status" value="1"/>
</dbReference>
<gene>
    <name evidence="9" type="primary">fabH</name>
    <name evidence="13" type="ORF">ACFFRE_08510</name>
</gene>
<dbReference type="GO" id="GO:0033818">
    <property type="term" value="F:beta-ketoacyl-acyl-carrier-protein synthase III activity"/>
    <property type="evidence" value="ECO:0007669"/>
    <property type="project" value="UniProtKB-EC"/>
</dbReference>
<dbReference type="SUPFAM" id="SSF53901">
    <property type="entry name" value="Thiolase-like"/>
    <property type="match status" value="1"/>
</dbReference>
<dbReference type="EMBL" id="JBHLYQ010000078">
    <property type="protein sequence ID" value="MFC0082188.1"/>
    <property type="molecule type" value="Genomic_DNA"/>
</dbReference>
<comment type="caution">
    <text evidence="13">The sequence shown here is derived from an EMBL/GenBank/DDBJ whole genome shotgun (WGS) entry which is preliminary data.</text>
</comment>
<accession>A0ABV6C3C1</accession>
<keyword evidence="2 9" id="KW-0963">Cytoplasm</keyword>
<dbReference type="Gene3D" id="3.40.47.10">
    <property type="match status" value="1"/>
</dbReference>
<dbReference type="Proteomes" id="UP001589788">
    <property type="component" value="Unassembled WGS sequence"/>
</dbReference>
<evidence type="ECO:0000256" key="2">
    <source>
        <dbReference type="ARBA" id="ARBA00022490"/>
    </source>
</evidence>
<feature type="domain" description="Beta-ketoacyl-[acyl-carrier-protein] synthase III N-terminal" evidence="12">
    <location>
        <begin position="104"/>
        <end position="187"/>
    </location>
</feature>
<name>A0ABV6C3C1_9ACTN</name>
<dbReference type="RefSeq" id="WP_377789671.1">
    <property type="nucleotide sequence ID" value="NZ_JBHLYQ010000078.1"/>
</dbReference>
<evidence type="ECO:0000256" key="7">
    <source>
        <dbReference type="ARBA" id="ARBA00023160"/>
    </source>
</evidence>
<evidence type="ECO:0000313" key="14">
    <source>
        <dbReference type="Proteomes" id="UP001589788"/>
    </source>
</evidence>
<evidence type="ECO:0000256" key="9">
    <source>
        <dbReference type="HAMAP-Rule" id="MF_01815"/>
    </source>
</evidence>
<keyword evidence="6 9" id="KW-0443">Lipid metabolism</keyword>
<evidence type="ECO:0000256" key="4">
    <source>
        <dbReference type="ARBA" id="ARBA00022679"/>
    </source>
</evidence>
<evidence type="ECO:0000256" key="6">
    <source>
        <dbReference type="ARBA" id="ARBA00023098"/>
    </source>
</evidence>
<dbReference type="CDD" id="cd00830">
    <property type="entry name" value="KAS_III"/>
    <property type="match status" value="1"/>
</dbReference>
<feature type="active site" evidence="9">
    <location>
        <position position="110"/>
    </location>
</feature>
<dbReference type="InterPro" id="IPR013751">
    <property type="entry name" value="ACP_syn_III_N"/>
</dbReference>
<keyword evidence="14" id="KW-1185">Reference proteome</keyword>
<keyword evidence="8 9" id="KW-0012">Acyltransferase</keyword>
<evidence type="ECO:0000259" key="12">
    <source>
        <dbReference type="Pfam" id="PF08545"/>
    </source>
</evidence>
<feature type="active site" evidence="9">
    <location>
        <position position="270"/>
    </location>
</feature>
<keyword evidence="7 9" id="KW-0275">Fatty acid biosynthesis</keyword>
<keyword evidence="5 9" id="KW-0276">Fatty acid metabolism</keyword>
<dbReference type="InterPro" id="IPR004655">
    <property type="entry name" value="FabH"/>
</dbReference>
<keyword evidence="4 9" id="KW-0808">Transferase</keyword>
<dbReference type="NCBIfam" id="NF006829">
    <property type="entry name" value="PRK09352.1"/>
    <property type="match status" value="1"/>
</dbReference>
<evidence type="ECO:0000256" key="1">
    <source>
        <dbReference type="ARBA" id="ARBA00008642"/>
    </source>
</evidence>
<dbReference type="Pfam" id="PF08545">
    <property type="entry name" value="ACP_syn_III"/>
    <property type="match status" value="1"/>
</dbReference>
<dbReference type="PANTHER" id="PTHR34069">
    <property type="entry name" value="3-OXOACYL-[ACYL-CARRIER-PROTEIN] SYNTHASE 3"/>
    <property type="match status" value="1"/>
</dbReference>
<dbReference type="PANTHER" id="PTHR34069:SF2">
    <property type="entry name" value="BETA-KETOACYL-[ACYL-CARRIER-PROTEIN] SYNTHASE III"/>
    <property type="match status" value="1"/>
</dbReference>
<dbReference type="EC" id="2.3.1.180" evidence="9"/>
<dbReference type="InterPro" id="IPR016039">
    <property type="entry name" value="Thiolase-like"/>
</dbReference>
<feature type="active site" evidence="9">
    <location>
        <position position="240"/>
    </location>
</feature>
<reference evidence="13 14" key="1">
    <citation type="submission" date="2024-09" db="EMBL/GenBank/DDBJ databases">
        <authorList>
            <person name="Sun Q."/>
            <person name="Mori K."/>
        </authorList>
    </citation>
    <scope>NUCLEOTIDE SEQUENCE [LARGE SCALE GENOMIC DNA]</scope>
    <source>
        <strain evidence="13 14">JCM 15389</strain>
    </source>
</reference>
<protein>
    <recommendedName>
        <fullName evidence="9">Beta-ketoacyl-[acyl-carrier-protein] synthase III</fullName>
        <shortName evidence="9">Beta-ketoacyl-ACP synthase III</shortName>
        <shortName evidence="9">KAS III</shortName>
        <ecNumber evidence="9">2.3.1.180</ecNumber>
    </recommendedName>
    <alternativeName>
        <fullName evidence="9">3-oxoacyl-[acyl-carrier-protein] synthase 3</fullName>
    </alternativeName>
    <alternativeName>
        <fullName evidence="9">3-oxoacyl-[acyl-carrier-protein] synthase III</fullName>
    </alternativeName>
</protein>
<feature type="region of interest" description="ACP-binding" evidence="9">
    <location>
        <begin position="241"/>
        <end position="245"/>
    </location>
</feature>
<evidence type="ECO:0000313" key="13">
    <source>
        <dbReference type="EMBL" id="MFC0082188.1"/>
    </source>
</evidence>
<comment type="similarity">
    <text evidence="1 9">Belongs to the thiolase-like superfamily. FabH family.</text>
</comment>
<comment type="function">
    <text evidence="9">Catalyzes the condensation reaction of fatty acid synthesis by the addition to an acyl acceptor of two carbons from malonyl-ACP. Catalyzes the first condensation reaction which initiates fatty acid synthesis and may therefore play a role in governing the total rate of fatty acid production. Possesses both acetoacetyl-ACP synthase and acetyl transacylase activities. Its substrate specificity determines the biosynthesis of branched-chain and/or straight-chain of fatty acids.</text>
</comment>
<evidence type="ECO:0000256" key="8">
    <source>
        <dbReference type="ARBA" id="ARBA00023315"/>
    </source>
</evidence>
<feature type="region of interest" description="Disordered" evidence="10">
    <location>
        <begin position="320"/>
        <end position="344"/>
    </location>
</feature>
<proteinExistence type="inferred from homology"/>
<comment type="catalytic activity">
    <reaction evidence="9">
        <text>malonyl-[ACP] + acetyl-CoA + H(+) = 3-oxobutanoyl-[ACP] + CO2 + CoA</text>
        <dbReference type="Rhea" id="RHEA:12080"/>
        <dbReference type="Rhea" id="RHEA-COMP:9623"/>
        <dbReference type="Rhea" id="RHEA-COMP:9625"/>
        <dbReference type="ChEBI" id="CHEBI:15378"/>
        <dbReference type="ChEBI" id="CHEBI:16526"/>
        <dbReference type="ChEBI" id="CHEBI:57287"/>
        <dbReference type="ChEBI" id="CHEBI:57288"/>
        <dbReference type="ChEBI" id="CHEBI:78449"/>
        <dbReference type="ChEBI" id="CHEBI:78450"/>
        <dbReference type="EC" id="2.3.1.180"/>
    </reaction>
</comment>
<evidence type="ECO:0000256" key="3">
    <source>
        <dbReference type="ARBA" id="ARBA00022516"/>
    </source>
</evidence>
<keyword evidence="9" id="KW-0511">Multifunctional enzyme</keyword>
<organism evidence="13 14">
    <name type="scientific">Aciditerrimonas ferrireducens</name>
    <dbReference type="NCBI Taxonomy" id="667306"/>
    <lineage>
        <taxon>Bacteria</taxon>
        <taxon>Bacillati</taxon>
        <taxon>Actinomycetota</taxon>
        <taxon>Acidimicrobiia</taxon>
        <taxon>Acidimicrobiales</taxon>
        <taxon>Acidimicrobiaceae</taxon>
        <taxon>Aciditerrimonas</taxon>
    </lineage>
</organism>
<evidence type="ECO:0000259" key="11">
    <source>
        <dbReference type="Pfam" id="PF08541"/>
    </source>
</evidence>
<comment type="domain">
    <text evidence="9">The last Arg residue of the ACP-binding site is essential for the weak association between ACP/AcpP and FabH.</text>
</comment>
<dbReference type="Pfam" id="PF08541">
    <property type="entry name" value="ACP_syn_III_C"/>
    <property type="match status" value="1"/>
</dbReference>
<feature type="domain" description="Beta-ketoacyl-[acyl-carrier-protein] synthase III C-terminal" evidence="11">
    <location>
        <begin position="224"/>
        <end position="313"/>
    </location>
</feature>
<keyword evidence="3 9" id="KW-0444">Lipid biosynthesis</keyword>
<comment type="subcellular location">
    <subcellularLocation>
        <location evidence="9">Cytoplasm</location>
    </subcellularLocation>
</comment>